<organism evidence="1 2">
    <name type="scientific">Aspergillus glaucus CBS 516.65</name>
    <dbReference type="NCBI Taxonomy" id="1160497"/>
    <lineage>
        <taxon>Eukaryota</taxon>
        <taxon>Fungi</taxon>
        <taxon>Dikarya</taxon>
        <taxon>Ascomycota</taxon>
        <taxon>Pezizomycotina</taxon>
        <taxon>Eurotiomycetes</taxon>
        <taxon>Eurotiomycetidae</taxon>
        <taxon>Eurotiales</taxon>
        <taxon>Aspergillaceae</taxon>
        <taxon>Aspergillus</taxon>
        <taxon>Aspergillus subgen. Aspergillus</taxon>
    </lineage>
</organism>
<dbReference type="AlphaFoldDB" id="A0A1L9VP30"/>
<dbReference type="OrthoDB" id="4367430at2759"/>
<dbReference type="VEuPathDB" id="FungiDB:ASPGLDRAFT_1514493"/>
<dbReference type="EMBL" id="KV878894">
    <property type="protein sequence ID" value="OJJ85659.1"/>
    <property type="molecule type" value="Genomic_DNA"/>
</dbReference>
<protein>
    <submittedName>
        <fullName evidence="1">Uncharacterized protein</fullName>
    </submittedName>
</protein>
<name>A0A1L9VP30_ASPGL</name>
<dbReference type="RefSeq" id="XP_022402357.1">
    <property type="nucleotide sequence ID" value="XM_022542251.1"/>
</dbReference>
<evidence type="ECO:0000313" key="1">
    <source>
        <dbReference type="EMBL" id="OJJ85659.1"/>
    </source>
</evidence>
<dbReference type="GeneID" id="34458512"/>
<evidence type="ECO:0000313" key="2">
    <source>
        <dbReference type="Proteomes" id="UP000184300"/>
    </source>
</evidence>
<sequence>MLLSIPHSLGPFYQLDPGNMHPSIRVNPGYTSESILFILKPIMNRLHLHRLRFPSFSFPQTRKLFRYRTRASSNVANNYFQYRLIEGVERLEGYHAGGYHPVKIGDCLHNHYHIYTSWALAHTQQYGWRETSELAGMLPSRP</sequence>
<reference evidence="2" key="1">
    <citation type="journal article" date="2017" name="Genome Biol.">
        <title>Comparative genomics reveals high biological diversity and specific adaptations in the industrially and medically important fungal genus Aspergillus.</title>
        <authorList>
            <person name="de Vries R.P."/>
            <person name="Riley R."/>
            <person name="Wiebenga A."/>
            <person name="Aguilar-Osorio G."/>
            <person name="Amillis S."/>
            <person name="Uchima C.A."/>
            <person name="Anderluh G."/>
            <person name="Asadollahi M."/>
            <person name="Askin M."/>
            <person name="Barry K."/>
            <person name="Battaglia E."/>
            <person name="Bayram O."/>
            <person name="Benocci T."/>
            <person name="Braus-Stromeyer S.A."/>
            <person name="Caldana C."/>
            <person name="Canovas D."/>
            <person name="Cerqueira G.C."/>
            <person name="Chen F."/>
            <person name="Chen W."/>
            <person name="Choi C."/>
            <person name="Clum A."/>
            <person name="Dos Santos R.A."/>
            <person name="Damasio A.R."/>
            <person name="Diallinas G."/>
            <person name="Emri T."/>
            <person name="Fekete E."/>
            <person name="Flipphi M."/>
            <person name="Freyberg S."/>
            <person name="Gallo A."/>
            <person name="Gournas C."/>
            <person name="Habgood R."/>
            <person name="Hainaut M."/>
            <person name="Harispe M.L."/>
            <person name="Henrissat B."/>
            <person name="Hilden K.S."/>
            <person name="Hope R."/>
            <person name="Hossain A."/>
            <person name="Karabika E."/>
            <person name="Karaffa L."/>
            <person name="Karanyi Z."/>
            <person name="Krasevec N."/>
            <person name="Kuo A."/>
            <person name="Kusch H."/>
            <person name="LaButti K."/>
            <person name="Lagendijk E.L."/>
            <person name="Lapidus A."/>
            <person name="Levasseur A."/>
            <person name="Lindquist E."/>
            <person name="Lipzen A."/>
            <person name="Logrieco A.F."/>
            <person name="MacCabe A."/>
            <person name="Maekelae M.R."/>
            <person name="Malavazi I."/>
            <person name="Melin P."/>
            <person name="Meyer V."/>
            <person name="Mielnichuk N."/>
            <person name="Miskei M."/>
            <person name="Molnar A.P."/>
            <person name="Mule G."/>
            <person name="Ngan C.Y."/>
            <person name="Orejas M."/>
            <person name="Orosz E."/>
            <person name="Ouedraogo J.P."/>
            <person name="Overkamp K.M."/>
            <person name="Park H.-S."/>
            <person name="Perrone G."/>
            <person name="Piumi F."/>
            <person name="Punt P.J."/>
            <person name="Ram A.F."/>
            <person name="Ramon A."/>
            <person name="Rauscher S."/>
            <person name="Record E."/>
            <person name="Riano-Pachon D.M."/>
            <person name="Robert V."/>
            <person name="Roehrig J."/>
            <person name="Ruller R."/>
            <person name="Salamov A."/>
            <person name="Salih N.S."/>
            <person name="Samson R.A."/>
            <person name="Sandor E."/>
            <person name="Sanguinetti M."/>
            <person name="Schuetze T."/>
            <person name="Sepcic K."/>
            <person name="Shelest E."/>
            <person name="Sherlock G."/>
            <person name="Sophianopoulou V."/>
            <person name="Squina F.M."/>
            <person name="Sun H."/>
            <person name="Susca A."/>
            <person name="Todd R.B."/>
            <person name="Tsang A."/>
            <person name="Unkles S.E."/>
            <person name="van de Wiele N."/>
            <person name="van Rossen-Uffink D."/>
            <person name="Oliveira J.V."/>
            <person name="Vesth T.C."/>
            <person name="Visser J."/>
            <person name="Yu J.-H."/>
            <person name="Zhou M."/>
            <person name="Andersen M.R."/>
            <person name="Archer D.B."/>
            <person name="Baker S.E."/>
            <person name="Benoit I."/>
            <person name="Brakhage A.A."/>
            <person name="Braus G.H."/>
            <person name="Fischer R."/>
            <person name="Frisvad J.C."/>
            <person name="Goldman G.H."/>
            <person name="Houbraken J."/>
            <person name="Oakley B."/>
            <person name="Pocsi I."/>
            <person name="Scazzocchio C."/>
            <person name="Seiboth B."/>
            <person name="vanKuyk P.A."/>
            <person name="Wortman J."/>
            <person name="Dyer P.S."/>
            <person name="Grigoriev I.V."/>
        </authorList>
    </citation>
    <scope>NUCLEOTIDE SEQUENCE [LARGE SCALE GENOMIC DNA]</scope>
    <source>
        <strain evidence="2">CBS 516.65</strain>
    </source>
</reference>
<proteinExistence type="predicted"/>
<keyword evidence="2" id="KW-1185">Reference proteome</keyword>
<accession>A0A1L9VP30</accession>
<dbReference type="Proteomes" id="UP000184300">
    <property type="component" value="Unassembled WGS sequence"/>
</dbReference>
<gene>
    <name evidence="1" type="ORF">ASPGLDRAFT_1514493</name>
</gene>